<gene>
    <name evidence="2" type="ORF">M9458_024023</name>
</gene>
<dbReference type="InterPro" id="IPR013848">
    <property type="entry name" value="Methylthiotransferase_N"/>
</dbReference>
<sequence length="57" mass="6435">MAERLKSKLLEQEKLVDILAGPDAYRDLPRNVLLSLEETYADVMPVHQTPEGHSAFV</sequence>
<dbReference type="EMBL" id="JAMKFB020000011">
    <property type="protein sequence ID" value="KAL0181617.1"/>
    <property type="molecule type" value="Genomic_DNA"/>
</dbReference>
<feature type="non-terminal residue" evidence="2">
    <location>
        <position position="57"/>
    </location>
</feature>
<evidence type="ECO:0000259" key="1">
    <source>
        <dbReference type="PROSITE" id="PS51449"/>
    </source>
</evidence>
<organism evidence="2 3">
    <name type="scientific">Cirrhinus mrigala</name>
    <name type="common">Mrigala</name>
    <dbReference type="NCBI Taxonomy" id="683832"/>
    <lineage>
        <taxon>Eukaryota</taxon>
        <taxon>Metazoa</taxon>
        <taxon>Chordata</taxon>
        <taxon>Craniata</taxon>
        <taxon>Vertebrata</taxon>
        <taxon>Euteleostomi</taxon>
        <taxon>Actinopterygii</taxon>
        <taxon>Neopterygii</taxon>
        <taxon>Teleostei</taxon>
        <taxon>Ostariophysi</taxon>
        <taxon>Cypriniformes</taxon>
        <taxon>Cyprinidae</taxon>
        <taxon>Labeoninae</taxon>
        <taxon>Labeonini</taxon>
        <taxon>Cirrhinus</taxon>
    </lineage>
</organism>
<evidence type="ECO:0000313" key="3">
    <source>
        <dbReference type="Proteomes" id="UP001529510"/>
    </source>
</evidence>
<proteinExistence type="predicted"/>
<name>A0ABD0Q6N1_CIRMR</name>
<protein>
    <recommendedName>
        <fullName evidence="1">MTTase N-terminal domain-containing protein</fullName>
    </recommendedName>
</protein>
<dbReference type="PANTHER" id="PTHR43020">
    <property type="entry name" value="CDK5 REGULATORY SUBUNIT-ASSOCIATED PROTEIN 1"/>
    <property type="match status" value="1"/>
</dbReference>
<dbReference type="AlphaFoldDB" id="A0ABD0Q6N1"/>
<dbReference type="PROSITE" id="PS51449">
    <property type="entry name" value="MTTASE_N"/>
    <property type="match status" value="1"/>
</dbReference>
<reference evidence="2 3" key="1">
    <citation type="submission" date="2024-05" db="EMBL/GenBank/DDBJ databases">
        <title>Genome sequencing and assembly of Indian major carp, Cirrhinus mrigala (Hamilton, 1822).</title>
        <authorList>
            <person name="Mohindra V."/>
            <person name="Chowdhury L.M."/>
            <person name="Lal K."/>
            <person name="Jena J.K."/>
        </authorList>
    </citation>
    <scope>NUCLEOTIDE SEQUENCE [LARGE SCALE GENOMIC DNA]</scope>
    <source>
        <strain evidence="2">CM1030</strain>
        <tissue evidence="2">Blood</tissue>
    </source>
</reference>
<keyword evidence="3" id="KW-1185">Reference proteome</keyword>
<evidence type="ECO:0000313" key="2">
    <source>
        <dbReference type="EMBL" id="KAL0181617.1"/>
    </source>
</evidence>
<accession>A0ABD0Q6N1</accession>
<feature type="domain" description="MTTase N-terminal" evidence="1">
    <location>
        <begin position="1"/>
        <end position="37"/>
    </location>
</feature>
<comment type="caution">
    <text evidence="2">The sequence shown here is derived from an EMBL/GenBank/DDBJ whole genome shotgun (WGS) entry which is preliminary data.</text>
</comment>
<dbReference type="Proteomes" id="UP001529510">
    <property type="component" value="Unassembled WGS sequence"/>
</dbReference>
<dbReference type="PANTHER" id="PTHR43020:SF2">
    <property type="entry name" value="MITOCHONDRIAL TRNA METHYLTHIOTRANSFERASE CDK5RAP1"/>
    <property type="match status" value="1"/>
</dbReference>